<reference evidence="1" key="1">
    <citation type="submission" date="2020-05" db="EMBL/GenBank/DDBJ databases">
        <authorList>
            <person name="Chiriac C."/>
            <person name="Salcher M."/>
            <person name="Ghai R."/>
            <person name="Kavagutti S V."/>
        </authorList>
    </citation>
    <scope>NUCLEOTIDE SEQUENCE</scope>
</reference>
<organism evidence="1">
    <name type="scientific">uncultured Caudovirales phage</name>
    <dbReference type="NCBI Taxonomy" id="2100421"/>
    <lineage>
        <taxon>Viruses</taxon>
        <taxon>Duplodnaviria</taxon>
        <taxon>Heunggongvirae</taxon>
        <taxon>Uroviricota</taxon>
        <taxon>Caudoviricetes</taxon>
        <taxon>Peduoviridae</taxon>
        <taxon>Maltschvirus</taxon>
        <taxon>Maltschvirus maltsch</taxon>
    </lineage>
</organism>
<name>A0A6J7XNU5_9CAUD</name>
<evidence type="ECO:0000313" key="1">
    <source>
        <dbReference type="EMBL" id="CAB5238168.1"/>
    </source>
</evidence>
<accession>A0A6J7XNU5</accession>
<dbReference type="EMBL" id="LR798451">
    <property type="protein sequence ID" value="CAB5238168.1"/>
    <property type="molecule type" value="Genomic_DNA"/>
</dbReference>
<proteinExistence type="predicted"/>
<sequence length="92" mass="10472">MSEQAELDFEYKGTQYLVLVEYDVVTVDNSFDGHRDGYVYTFESSHKEVDLKTVSIDSCIGDDDEQVDPYSVPGLVSHIKSILEDNPEDYAR</sequence>
<protein>
    <submittedName>
        <fullName evidence="1">Uncharacterized protein</fullName>
    </submittedName>
</protein>
<gene>
    <name evidence="1" type="ORF">UFOVP144_14</name>
</gene>